<dbReference type="AlphaFoldDB" id="A0A150XUA7"/>
<evidence type="ECO:0000313" key="2">
    <source>
        <dbReference type="EMBL" id="KYG82339.1"/>
    </source>
</evidence>
<sequence>MNDSEKEMDDLIHQALTKEEAAYYDQLGEQNMPQMILGLFKGKNSWITLVMFVFNLVVLGLSIYTFVEMLNTDVIVDKLEWAVYTLLGFITMSLLKVYNWNQMDKNALLREIKRLEFQVSLLGKKGE</sequence>
<gene>
    <name evidence="2" type="ORF">AWN68_16005</name>
</gene>
<comment type="caution">
    <text evidence="2">The sequence shown here is derived from an EMBL/GenBank/DDBJ whole genome shotgun (WGS) entry which is preliminary data.</text>
</comment>
<keyword evidence="3" id="KW-1185">Reference proteome</keyword>
<dbReference type="Proteomes" id="UP000075615">
    <property type="component" value="Unassembled WGS sequence"/>
</dbReference>
<dbReference type="RefSeq" id="WP_068413185.1">
    <property type="nucleotide sequence ID" value="NZ_LRDB01000004.1"/>
</dbReference>
<proteinExistence type="predicted"/>
<name>A0A150XUA7_9BACT</name>
<accession>A0A150XUA7</accession>
<keyword evidence="1" id="KW-0472">Membrane</keyword>
<feature type="transmembrane region" description="Helical" evidence="1">
    <location>
        <begin position="46"/>
        <end position="67"/>
    </location>
</feature>
<keyword evidence="1" id="KW-1133">Transmembrane helix</keyword>
<evidence type="ECO:0000256" key="1">
    <source>
        <dbReference type="SAM" id="Phobius"/>
    </source>
</evidence>
<dbReference type="InterPro" id="IPR046659">
    <property type="entry name" value="DUF6768"/>
</dbReference>
<evidence type="ECO:0000313" key="3">
    <source>
        <dbReference type="Proteomes" id="UP000075615"/>
    </source>
</evidence>
<evidence type="ECO:0008006" key="4">
    <source>
        <dbReference type="Google" id="ProtNLM"/>
    </source>
</evidence>
<organism evidence="2 3">
    <name type="scientific">Roseivirga echinicomitans</name>
    <dbReference type="NCBI Taxonomy" id="296218"/>
    <lineage>
        <taxon>Bacteria</taxon>
        <taxon>Pseudomonadati</taxon>
        <taxon>Bacteroidota</taxon>
        <taxon>Cytophagia</taxon>
        <taxon>Cytophagales</taxon>
        <taxon>Roseivirgaceae</taxon>
        <taxon>Roseivirga</taxon>
    </lineage>
</organism>
<dbReference type="EMBL" id="LRDB01000004">
    <property type="protein sequence ID" value="KYG82339.1"/>
    <property type="molecule type" value="Genomic_DNA"/>
</dbReference>
<reference evidence="2 3" key="1">
    <citation type="submission" date="2016-01" db="EMBL/GenBank/DDBJ databases">
        <title>Genome sequencing of Roseivirga echinicomitans KMM 6058.</title>
        <authorList>
            <person name="Selvaratnam C."/>
            <person name="Thevarajoo S."/>
            <person name="Goh K.M."/>
            <person name="Ee R."/>
            <person name="Chan K.-G."/>
            <person name="Chong C.S."/>
        </authorList>
    </citation>
    <scope>NUCLEOTIDE SEQUENCE [LARGE SCALE GENOMIC DNA]</scope>
    <source>
        <strain evidence="2 3">KMM 6058</strain>
    </source>
</reference>
<dbReference type="OrthoDB" id="981351at2"/>
<dbReference type="Pfam" id="PF20556">
    <property type="entry name" value="DUF6768"/>
    <property type="match status" value="1"/>
</dbReference>
<dbReference type="STRING" id="296218.AWN68_16005"/>
<protein>
    <recommendedName>
        <fullName evidence="4">2TM domain-containing protein</fullName>
    </recommendedName>
</protein>
<feature type="transmembrane region" description="Helical" evidence="1">
    <location>
        <begin position="79"/>
        <end position="98"/>
    </location>
</feature>
<keyword evidence="1" id="KW-0812">Transmembrane</keyword>